<feature type="region of interest" description="Disordered" evidence="1">
    <location>
        <begin position="1"/>
        <end position="251"/>
    </location>
</feature>
<evidence type="ECO:0000313" key="2">
    <source>
        <dbReference type="EMBL" id="EPQ51028.1"/>
    </source>
</evidence>
<feature type="compositionally biased region" description="Polar residues" evidence="1">
    <location>
        <begin position="132"/>
        <end position="149"/>
    </location>
</feature>
<dbReference type="AlphaFoldDB" id="S7PUI7"/>
<dbReference type="Proteomes" id="UP000030669">
    <property type="component" value="Unassembled WGS sequence"/>
</dbReference>
<protein>
    <submittedName>
        <fullName evidence="2">Uncharacterized protein</fullName>
    </submittedName>
</protein>
<feature type="compositionally biased region" description="Polar residues" evidence="1">
    <location>
        <begin position="34"/>
        <end position="46"/>
    </location>
</feature>
<feature type="compositionally biased region" description="Basic and acidic residues" evidence="1">
    <location>
        <begin position="189"/>
        <end position="203"/>
    </location>
</feature>
<evidence type="ECO:0000256" key="1">
    <source>
        <dbReference type="SAM" id="MobiDB-lite"/>
    </source>
</evidence>
<dbReference type="KEGG" id="gtr:GLOTRDRAFT_96594"/>
<organism evidence="2 3">
    <name type="scientific">Gloeophyllum trabeum (strain ATCC 11539 / FP-39264 / Madison 617)</name>
    <name type="common">Brown rot fungus</name>
    <dbReference type="NCBI Taxonomy" id="670483"/>
    <lineage>
        <taxon>Eukaryota</taxon>
        <taxon>Fungi</taxon>
        <taxon>Dikarya</taxon>
        <taxon>Basidiomycota</taxon>
        <taxon>Agaricomycotina</taxon>
        <taxon>Agaricomycetes</taxon>
        <taxon>Gloeophyllales</taxon>
        <taxon>Gloeophyllaceae</taxon>
        <taxon>Gloeophyllum</taxon>
    </lineage>
</organism>
<evidence type="ECO:0000313" key="3">
    <source>
        <dbReference type="Proteomes" id="UP000030669"/>
    </source>
</evidence>
<keyword evidence="3" id="KW-1185">Reference proteome</keyword>
<name>S7PUI7_GLOTA</name>
<reference evidence="2 3" key="1">
    <citation type="journal article" date="2012" name="Science">
        <title>The Paleozoic origin of enzymatic lignin decomposition reconstructed from 31 fungal genomes.</title>
        <authorList>
            <person name="Floudas D."/>
            <person name="Binder M."/>
            <person name="Riley R."/>
            <person name="Barry K."/>
            <person name="Blanchette R.A."/>
            <person name="Henrissat B."/>
            <person name="Martinez A.T."/>
            <person name="Otillar R."/>
            <person name="Spatafora J.W."/>
            <person name="Yadav J.S."/>
            <person name="Aerts A."/>
            <person name="Benoit I."/>
            <person name="Boyd A."/>
            <person name="Carlson A."/>
            <person name="Copeland A."/>
            <person name="Coutinho P.M."/>
            <person name="de Vries R.P."/>
            <person name="Ferreira P."/>
            <person name="Findley K."/>
            <person name="Foster B."/>
            <person name="Gaskell J."/>
            <person name="Glotzer D."/>
            <person name="Gorecki P."/>
            <person name="Heitman J."/>
            <person name="Hesse C."/>
            <person name="Hori C."/>
            <person name="Igarashi K."/>
            <person name="Jurgens J.A."/>
            <person name="Kallen N."/>
            <person name="Kersten P."/>
            <person name="Kohler A."/>
            <person name="Kuees U."/>
            <person name="Kumar T.K.A."/>
            <person name="Kuo A."/>
            <person name="LaButti K."/>
            <person name="Larrondo L.F."/>
            <person name="Lindquist E."/>
            <person name="Ling A."/>
            <person name="Lombard V."/>
            <person name="Lucas S."/>
            <person name="Lundell T."/>
            <person name="Martin R."/>
            <person name="McLaughlin D.J."/>
            <person name="Morgenstern I."/>
            <person name="Morin E."/>
            <person name="Murat C."/>
            <person name="Nagy L.G."/>
            <person name="Nolan M."/>
            <person name="Ohm R.A."/>
            <person name="Patyshakuliyeva A."/>
            <person name="Rokas A."/>
            <person name="Ruiz-Duenas F.J."/>
            <person name="Sabat G."/>
            <person name="Salamov A."/>
            <person name="Samejima M."/>
            <person name="Schmutz J."/>
            <person name="Slot J.C."/>
            <person name="St John F."/>
            <person name="Stenlid J."/>
            <person name="Sun H."/>
            <person name="Sun S."/>
            <person name="Syed K."/>
            <person name="Tsang A."/>
            <person name="Wiebenga A."/>
            <person name="Young D."/>
            <person name="Pisabarro A."/>
            <person name="Eastwood D.C."/>
            <person name="Martin F."/>
            <person name="Cullen D."/>
            <person name="Grigoriev I.V."/>
            <person name="Hibbett D.S."/>
        </authorList>
    </citation>
    <scope>NUCLEOTIDE SEQUENCE [LARGE SCALE GENOMIC DNA]</scope>
    <source>
        <strain evidence="2 3">ATCC 11539</strain>
    </source>
</reference>
<dbReference type="GeneID" id="19309876"/>
<dbReference type="EMBL" id="KB469312">
    <property type="protein sequence ID" value="EPQ51028.1"/>
    <property type="molecule type" value="Genomic_DNA"/>
</dbReference>
<feature type="compositionally biased region" description="Basic and acidic residues" evidence="1">
    <location>
        <begin position="162"/>
        <end position="178"/>
    </location>
</feature>
<dbReference type="RefSeq" id="XP_007870474.1">
    <property type="nucleotide sequence ID" value="XM_007872283.1"/>
</dbReference>
<gene>
    <name evidence="2" type="ORF">GLOTRDRAFT_96594</name>
</gene>
<feature type="compositionally biased region" description="Basic residues" evidence="1">
    <location>
        <begin position="179"/>
        <end position="188"/>
    </location>
</feature>
<sequence length="292" mass="32310">MSDWQGGWDSQKDHAPSTHQQSHEQGNYHPSDPLNPSTYPQQSRADWSQVPETAHGYRGEYPAADYQAYGPTGANISPRRRHSLPPGPDYNHLRLPAPNFYPQPHPLGLPNAAISQQPYHARSMHQPPYGSELTSNENVAVTLPYQGQSAHHPPYAPVAGDTRNDKPPSPDTESEKSVKGKQAKRRPKKGDADNKAEEKEPNHKPKTKKARGQGSKSGVNRRAPGASDEDIAGLKQDEAASVTETTESQWTDEEDLAVVKYICEPKWVNFKATQAMHSLRYCRCCGPGHARC</sequence>
<proteinExistence type="predicted"/>
<accession>S7PUI7</accession>
<dbReference type="HOGENOM" id="CLU_953327_0_0_1"/>